<dbReference type="InterPro" id="IPR000192">
    <property type="entry name" value="Aminotrans_V_dom"/>
</dbReference>
<dbReference type="AlphaFoldDB" id="A0A2M7DDF9"/>
<dbReference type="EMBL" id="PETV01000078">
    <property type="protein sequence ID" value="PIV46878.1"/>
    <property type="molecule type" value="Genomic_DNA"/>
</dbReference>
<evidence type="ECO:0000313" key="13">
    <source>
        <dbReference type="Proteomes" id="UP000229030"/>
    </source>
</evidence>
<dbReference type="InterPro" id="IPR016454">
    <property type="entry name" value="Cysteine_dSase"/>
</dbReference>
<dbReference type="Gene3D" id="1.10.260.50">
    <property type="match status" value="1"/>
</dbReference>
<dbReference type="PROSITE" id="PS00595">
    <property type="entry name" value="AA_TRANSFER_CLASS_5"/>
    <property type="match status" value="1"/>
</dbReference>
<keyword evidence="6" id="KW-0663">Pyridoxal phosphate</keyword>
<dbReference type="GO" id="GO:0051536">
    <property type="term" value="F:iron-sulfur cluster binding"/>
    <property type="evidence" value="ECO:0007669"/>
    <property type="project" value="UniProtKB-KW"/>
</dbReference>
<evidence type="ECO:0000259" key="11">
    <source>
        <dbReference type="Pfam" id="PF00266"/>
    </source>
</evidence>
<sequence>MKQVYLDYAATTPQSPEATKAMRPYFEKHYGNASSLHQFGQRAREAVEASRQNIAKFLNCSMAEVFFTGSATEADNLAILGVIKSSKLHIITTAIEHPAVLEPIKRLEKLGEIEVTYLPVSRDGLVKVEDIEKAIRPNTVLVSIMYANNEIGVIQPIVEIGKVIKATDQKIIFHTDAVQAANYLDCDVQKLGVDLLTLSGHKIYGPKGVGALYVKKGVALEPMMFGGHQEQGLRPSTENVAAIAGLGAAIATISNRKSQIANIKKLRDKLLDGILKNIPKTSLNGSADNRLPNNVNISFSGVEGESILMALDQKGVCVSTGSACASGSLQPSHVLMALGLSHQQAHGSIRFSLGKYTTKEEIDYVLKVLPDIIKRLRAISPIK</sequence>
<evidence type="ECO:0000313" key="12">
    <source>
        <dbReference type="EMBL" id="PIV46878.1"/>
    </source>
</evidence>
<comment type="caution">
    <text evidence="12">The sequence shown here is derived from an EMBL/GenBank/DDBJ whole genome shotgun (WGS) entry which is preliminary data.</text>
</comment>
<evidence type="ECO:0000256" key="5">
    <source>
        <dbReference type="ARBA" id="ARBA00022723"/>
    </source>
</evidence>
<dbReference type="SUPFAM" id="SSF53383">
    <property type="entry name" value="PLP-dependent transferases"/>
    <property type="match status" value="1"/>
</dbReference>
<evidence type="ECO:0000256" key="8">
    <source>
        <dbReference type="ARBA" id="ARBA00023014"/>
    </source>
</evidence>
<feature type="domain" description="Aminotransferase class V" evidence="11">
    <location>
        <begin position="4"/>
        <end position="365"/>
    </location>
</feature>
<dbReference type="InterPro" id="IPR015422">
    <property type="entry name" value="PyrdxlP-dep_Trfase_small"/>
</dbReference>
<dbReference type="Proteomes" id="UP000229030">
    <property type="component" value="Unassembled WGS sequence"/>
</dbReference>
<dbReference type="PANTHER" id="PTHR11601:SF34">
    <property type="entry name" value="CYSTEINE DESULFURASE"/>
    <property type="match status" value="1"/>
</dbReference>
<accession>A0A2M7DDF9</accession>
<dbReference type="Gene3D" id="3.40.640.10">
    <property type="entry name" value="Type I PLP-dependent aspartate aminotransferase-like (Major domain)"/>
    <property type="match status" value="1"/>
</dbReference>
<dbReference type="InterPro" id="IPR020578">
    <property type="entry name" value="Aminotrans_V_PyrdxlP_BS"/>
</dbReference>
<dbReference type="InterPro" id="IPR015421">
    <property type="entry name" value="PyrdxlP-dep_Trfase_major"/>
</dbReference>
<dbReference type="NCBIfam" id="NF002806">
    <property type="entry name" value="PRK02948.1"/>
    <property type="match status" value="1"/>
</dbReference>
<keyword evidence="8" id="KW-0411">Iron-sulfur</keyword>
<dbReference type="PIRSF" id="PIRSF005572">
    <property type="entry name" value="NifS"/>
    <property type="match status" value="1"/>
</dbReference>
<comment type="similarity">
    <text evidence="2">Belongs to the class-V pyridoxal-phosphate-dependent aminotransferase family. NifS/IscS subfamily.</text>
</comment>
<evidence type="ECO:0000256" key="7">
    <source>
        <dbReference type="ARBA" id="ARBA00023004"/>
    </source>
</evidence>
<evidence type="ECO:0000256" key="10">
    <source>
        <dbReference type="RuleBase" id="RU004504"/>
    </source>
</evidence>
<dbReference type="InterPro" id="IPR015424">
    <property type="entry name" value="PyrdxlP-dep_Trfase"/>
</dbReference>
<keyword evidence="4" id="KW-0808">Transferase</keyword>
<proteinExistence type="inferred from homology"/>
<organism evidence="12 13">
    <name type="scientific">bacterium (Candidatus Gribaldobacteria) CG02_land_8_20_14_3_00_41_15</name>
    <dbReference type="NCBI Taxonomy" id="2014270"/>
    <lineage>
        <taxon>Bacteria</taxon>
        <taxon>Candidatus Gribaldobacteria</taxon>
    </lineage>
</organism>
<dbReference type="PANTHER" id="PTHR11601">
    <property type="entry name" value="CYSTEINE DESULFURYLASE FAMILY MEMBER"/>
    <property type="match status" value="1"/>
</dbReference>
<evidence type="ECO:0000256" key="9">
    <source>
        <dbReference type="ARBA" id="ARBA00050776"/>
    </source>
</evidence>
<dbReference type="GO" id="GO:0046872">
    <property type="term" value="F:metal ion binding"/>
    <property type="evidence" value="ECO:0007669"/>
    <property type="project" value="UniProtKB-KW"/>
</dbReference>
<dbReference type="EC" id="2.8.1.7" evidence="3"/>
<dbReference type="FunFam" id="3.40.640.10:FF:000084">
    <property type="entry name" value="IscS-like cysteine desulfurase"/>
    <property type="match status" value="1"/>
</dbReference>
<evidence type="ECO:0000256" key="6">
    <source>
        <dbReference type="ARBA" id="ARBA00022898"/>
    </source>
</evidence>
<evidence type="ECO:0000256" key="3">
    <source>
        <dbReference type="ARBA" id="ARBA00012239"/>
    </source>
</evidence>
<protein>
    <recommendedName>
        <fullName evidence="3">cysteine desulfurase</fullName>
        <ecNumber evidence="3">2.8.1.7</ecNumber>
    </recommendedName>
</protein>
<keyword evidence="5" id="KW-0479">Metal-binding</keyword>
<dbReference type="Gene3D" id="3.90.1150.10">
    <property type="entry name" value="Aspartate Aminotransferase, domain 1"/>
    <property type="match status" value="1"/>
</dbReference>
<evidence type="ECO:0000256" key="1">
    <source>
        <dbReference type="ARBA" id="ARBA00001933"/>
    </source>
</evidence>
<keyword evidence="7" id="KW-0408">Iron</keyword>
<dbReference type="Pfam" id="PF00266">
    <property type="entry name" value="Aminotran_5"/>
    <property type="match status" value="1"/>
</dbReference>
<dbReference type="GO" id="GO:0031071">
    <property type="term" value="F:cysteine desulfurase activity"/>
    <property type="evidence" value="ECO:0007669"/>
    <property type="project" value="UniProtKB-EC"/>
</dbReference>
<name>A0A2M7DDF9_9BACT</name>
<comment type="cofactor">
    <cofactor evidence="1 10">
        <name>pyridoxal 5'-phosphate</name>
        <dbReference type="ChEBI" id="CHEBI:597326"/>
    </cofactor>
</comment>
<comment type="catalytic activity">
    <reaction evidence="9">
        <text>(sulfur carrier)-H + L-cysteine = (sulfur carrier)-SH + L-alanine</text>
        <dbReference type="Rhea" id="RHEA:43892"/>
        <dbReference type="Rhea" id="RHEA-COMP:14737"/>
        <dbReference type="Rhea" id="RHEA-COMP:14739"/>
        <dbReference type="ChEBI" id="CHEBI:29917"/>
        <dbReference type="ChEBI" id="CHEBI:35235"/>
        <dbReference type="ChEBI" id="CHEBI:57972"/>
        <dbReference type="ChEBI" id="CHEBI:64428"/>
        <dbReference type="EC" id="2.8.1.7"/>
    </reaction>
</comment>
<evidence type="ECO:0000256" key="2">
    <source>
        <dbReference type="ARBA" id="ARBA00006490"/>
    </source>
</evidence>
<reference evidence="13" key="1">
    <citation type="submission" date="2017-09" db="EMBL/GenBank/DDBJ databases">
        <title>Depth-based differentiation of microbial function through sediment-hosted aquifers and enrichment of novel symbionts in the deep terrestrial subsurface.</title>
        <authorList>
            <person name="Probst A.J."/>
            <person name="Ladd B."/>
            <person name="Jarett J.K."/>
            <person name="Geller-Mcgrath D.E."/>
            <person name="Sieber C.M.K."/>
            <person name="Emerson J.B."/>
            <person name="Anantharaman K."/>
            <person name="Thomas B.C."/>
            <person name="Malmstrom R."/>
            <person name="Stieglmeier M."/>
            <person name="Klingl A."/>
            <person name="Woyke T."/>
            <person name="Ryan C.M."/>
            <person name="Banfield J.F."/>
        </authorList>
    </citation>
    <scope>NUCLEOTIDE SEQUENCE [LARGE SCALE GENOMIC DNA]</scope>
</reference>
<gene>
    <name evidence="12" type="ORF">COS21_02960</name>
</gene>
<evidence type="ECO:0000256" key="4">
    <source>
        <dbReference type="ARBA" id="ARBA00022679"/>
    </source>
</evidence>